<feature type="compositionally biased region" description="Basic and acidic residues" evidence="13">
    <location>
        <begin position="140"/>
        <end position="152"/>
    </location>
</feature>
<feature type="disulfide bond" evidence="11">
    <location>
        <begin position="157"/>
        <end position="170"/>
    </location>
</feature>
<dbReference type="AlphaFoldDB" id="A0AAJ0CSJ9"/>
<reference evidence="16" key="1">
    <citation type="submission" date="2023-06" db="EMBL/GenBank/DDBJ databases">
        <title>Conoideocrella luteorostrata (Hypocreales: Clavicipitaceae), a potential biocontrol fungus for elongate hemlock scale in United States Christmas tree production areas.</title>
        <authorList>
            <person name="Barrett H."/>
            <person name="Lovett B."/>
            <person name="Macias A.M."/>
            <person name="Stajich J.E."/>
            <person name="Kasson M.T."/>
        </authorList>
    </citation>
    <scope>NUCLEOTIDE SEQUENCE</scope>
    <source>
        <strain evidence="16">ARSEF 14590</strain>
    </source>
</reference>
<sequence length="456" mass="49793">MKPSAALLALVAHACRAADANAWKSRNIYFALTDRIARSSSDSGGSACRNLGDYCGGTFQGLQGKLDYIRNMGFDAIWITPVVANTEGGYHGYWAQDLYAVNSKYGSAGDLKNLVNAAHQKNMYVMVDVVANHVGPGPASDKRPEPLNKDSSYHSPCQIDYNNQTSIENCRIANLPDVNTQDSSIRSVYQNWVKWLVHEYKFDGIRIDTVKHVEKEFWPGFTSAAGVYSIGEVLSRNATYVSGYAGPMALLNYPIYYPMNNFYQQKGSSQDLVDMHNTIGTVFPDPAALGTFLDNHDNARFLNQNNDASLLKNALTYVILARGVPIVYYGTEQGYAGGDDPGNREDLWRSSFNANSDIYQFLAKVSGVRRAAGGLPANDHTHLLVEATGYAWGRANGKVIALTSNIGKGKSQKYCIETKRASGSWKGAFDGKTYTANGNGQLCATVENGEPLVFVG</sequence>
<keyword evidence="14" id="KW-0732">Signal</keyword>
<dbReference type="Pfam" id="PF00128">
    <property type="entry name" value="Alpha-amylase"/>
    <property type="match status" value="1"/>
</dbReference>
<dbReference type="SMART" id="SM00642">
    <property type="entry name" value="Aamy"/>
    <property type="match status" value="1"/>
</dbReference>
<feature type="binding site" evidence="10">
    <location>
        <position position="177"/>
    </location>
    <ligand>
        <name>Ca(2+)</name>
        <dbReference type="ChEBI" id="CHEBI:29108"/>
        <label>1</label>
    </ligand>
</feature>
<keyword evidence="7" id="KW-0326">Glycosidase</keyword>
<comment type="caution">
    <text evidence="16">The sequence shown here is derived from an EMBL/GenBank/DDBJ whole genome shotgun (WGS) entry which is preliminary data.</text>
</comment>
<feature type="active site" description="Proton donor" evidence="8">
    <location>
        <position position="232"/>
    </location>
</feature>
<gene>
    <name evidence="16" type="ORF">QQS21_006049</name>
</gene>
<dbReference type="SUPFAM" id="SSF51445">
    <property type="entry name" value="(Trans)glycosidases"/>
    <property type="match status" value="1"/>
</dbReference>
<evidence type="ECO:0000256" key="1">
    <source>
        <dbReference type="ARBA" id="ARBA00001913"/>
    </source>
</evidence>
<evidence type="ECO:0000256" key="11">
    <source>
        <dbReference type="PIRSR" id="PIRSR001024-4"/>
    </source>
</evidence>
<evidence type="ECO:0000256" key="4">
    <source>
        <dbReference type="ARBA" id="ARBA00022801"/>
    </source>
</evidence>
<dbReference type="EMBL" id="JASWJB010000107">
    <property type="protein sequence ID" value="KAK2597352.1"/>
    <property type="molecule type" value="Genomic_DNA"/>
</dbReference>
<proteinExistence type="inferred from homology"/>
<feature type="binding site" evidence="10">
    <location>
        <position position="232"/>
    </location>
    <ligand>
        <name>Ca(2+)</name>
        <dbReference type="ChEBI" id="CHEBI:29108"/>
        <label>2</label>
    </ligand>
</feature>
<keyword evidence="17" id="KW-1185">Reference proteome</keyword>
<accession>A0AAJ0CSJ9</accession>
<evidence type="ECO:0000256" key="8">
    <source>
        <dbReference type="PIRSR" id="PIRSR001024-1"/>
    </source>
</evidence>
<comment type="similarity">
    <text evidence="2">Belongs to the glycosyl hydrolase 13 family.</text>
</comment>
<organism evidence="16 17">
    <name type="scientific">Conoideocrella luteorostrata</name>
    <dbReference type="NCBI Taxonomy" id="1105319"/>
    <lineage>
        <taxon>Eukaryota</taxon>
        <taxon>Fungi</taxon>
        <taxon>Dikarya</taxon>
        <taxon>Ascomycota</taxon>
        <taxon>Pezizomycotina</taxon>
        <taxon>Sordariomycetes</taxon>
        <taxon>Hypocreomycetidae</taxon>
        <taxon>Hypocreales</taxon>
        <taxon>Clavicipitaceae</taxon>
        <taxon>Conoideocrella</taxon>
    </lineage>
</organism>
<feature type="binding site" evidence="10">
    <location>
        <position position="208"/>
    </location>
    <ligand>
        <name>Ca(2+)</name>
        <dbReference type="ChEBI" id="CHEBI:29108"/>
        <label>2</label>
    </ligand>
</feature>
<dbReference type="InterPro" id="IPR006047">
    <property type="entry name" value="GH13_cat_dom"/>
</dbReference>
<feature type="binding site" evidence="12">
    <location>
        <position position="206"/>
    </location>
    <ligand>
        <name>substrate</name>
    </ligand>
</feature>
<protein>
    <recommendedName>
        <fullName evidence="15">Glycosyl hydrolase family 13 catalytic domain-containing protein</fullName>
    </recommendedName>
</protein>
<dbReference type="GO" id="GO:0005509">
    <property type="term" value="F:calcium ion binding"/>
    <property type="evidence" value="ECO:0007669"/>
    <property type="project" value="InterPro"/>
</dbReference>
<dbReference type="GO" id="GO:0004556">
    <property type="term" value="F:alpha-amylase activity"/>
    <property type="evidence" value="ECO:0007669"/>
    <property type="project" value="InterPro"/>
</dbReference>
<feature type="active site" description="Nucleophile" evidence="8">
    <location>
        <position position="208"/>
    </location>
</feature>
<evidence type="ECO:0000313" key="16">
    <source>
        <dbReference type="EMBL" id="KAK2597352.1"/>
    </source>
</evidence>
<feature type="binding site" evidence="12">
    <location>
        <position position="94"/>
    </location>
    <ligand>
        <name>substrate</name>
    </ligand>
</feature>
<feature type="disulfide bond" evidence="11">
    <location>
        <begin position="48"/>
        <end position="55"/>
    </location>
</feature>
<name>A0AAJ0CSJ9_9HYPO</name>
<feature type="binding site" evidence="10">
    <location>
        <position position="132"/>
    </location>
    <ligand>
        <name>Ca(2+)</name>
        <dbReference type="ChEBI" id="CHEBI:29108"/>
        <label>1</label>
    </ligand>
</feature>
<dbReference type="Gene3D" id="3.20.20.80">
    <property type="entry name" value="Glycosidases"/>
    <property type="match status" value="1"/>
</dbReference>
<feature type="binding site" evidence="10">
    <location>
        <position position="168"/>
    </location>
    <ligand>
        <name>Ca(2+)</name>
        <dbReference type="ChEBI" id="CHEBI:29108"/>
        <label>1</label>
    </ligand>
</feature>
<feature type="domain" description="Glycosyl hydrolase family 13 catalytic" evidence="15">
    <location>
        <begin position="30"/>
        <end position="369"/>
    </location>
</feature>
<evidence type="ECO:0000256" key="3">
    <source>
        <dbReference type="ARBA" id="ARBA00022723"/>
    </source>
</evidence>
<evidence type="ECO:0000313" key="17">
    <source>
        <dbReference type="Proteomes" id="UP001251528"/>
    </source>
</evidence>
<evidence type="ECO:0000256" key="12">
    <source>
        <dbReference type="PIRSR" id="PIRSR001024-5"/>
    </source>
</evidence>
<dbReference type="Proteomes" id="UP001251528">
    <property type="component" value="Unassembled WGS sequence"/>
</dbReference>
<feature type="chain" id="PRO_5042465938" description="Glycosyl hydrolase family 13 catalytic domain-containing protein" evidence="14">
    <location>
        <begin position="21"/>
        <end position="456"/>
    </location>
</feature>
<evidence type="ECO:0000256" key="13">
    <source>
        <dbReference type="SAM" id="MobiDB-lite"/>
    </source>
</evidence>
<evidence type="ECO:0000256" key="6">
    <source>
        <dbReference type="ARBA" id="ARBA00023277"/>
    </source>
</evidence>
<keyword evidence="11" id="KW-1015">Disulfide bond</keyword>
<keyword evidence="5 10" id="KW-0106">Calcium</keyword>
<evidence type="ECO:0000256" key="9">
    <source>
        <dbReference type="PIRSR" id="PIRSR001024-2"/>
    </source>
</evidence>
<feature type="region of interest" description="Disordered" evidence="13">
    <location>
        <begin position="135"/>
        <end position="154"/>
    </location>
</feature>
<dbReference type="CDD" id="cd11319">
    <property type="entry name" value="AmyAc_euk_AmyA"/>
    <property type="match status" value="1"/>
</dbReference>
<evidence type="ECO:0000256" key="5">
    <source>
        <dbReference type="ARBA" id="ARBA00022837"/>
    </source>
</evidence>
<feature type="binding site" evidence="12">
    <location>
        <position position="297"/>
    </location>
    <ligand>
        <name>substrate</name>
    </ligand>
</feature>
<dbReference type="InterPro" id="IPR013777">
    <property type="entry name" value="A-amylase-like"/>
</dbReference>
<dbReference type="InterPro" id="IPR017853">
    <property type="entry name" value="GH"/>
</dbReference>
<dbReference type="PANTHER" id="PTHR10357">
    <property type="entry name" value="ALPHA-AMYLASE FAMILY MEMBER"/>
    <property type="match status" value="1"/>
</dbReference>
<evidence type="ECO:0000256" key="7">
    <source>
        <dbReference type="ARBA" id="ARBA00023295"/>
    </source>
</evidence>
<evidence type="ECO:0000256" key="2">
    <source>
        <dbReference type="ARBA" id="ARBA00008061"/>
    </source>
</evidence>
<evidence type="ECO:0000259" key="15">
    <source>
        <dbReference type="SMART" id="SM00642"/>
    </source>
</evidence>
<feature type="signal peptide" evidence="14">
    <location>
        <begin position="1"/>
        <end position="20"/>
    </location>
</feature>
<feature type="site" description="Transition state stabilizer" evidence="9">
    <location>
        <position position="297"/>
    </location>
</feature>
<keyword evidence="3 10" id="KW-0479">Metal-binding</keyword>
<keyword evidence="4" id="KW-0378">Hydrolase</keyword>
<dbReference type="GO" id="GO:0005975">
    <property type="term" value="P:carbohydrate metabolic process"/>
    <property type="evidence" value="ECO:0007669"/>
    <property type="project" value="InterPro"/>
</dbReference>
<dbReference type="SUPFAM" id="SSF51011">
    <property type="entry name" value="Glycosyl hydrolase domain"/>
    <property type="match status" value="1"/>
</dbReference>
<feature type="binding site" evidence="12">
    <location>
        <position position="133"/>
    </location>
    <ligand>
        <name>substrate</name>
    </ligand>
</feature>
<keyword evidence="6" id="KW-0119">Carbohydrate metabolism</keyword>
<comment type="cofactor">
    <cofactor evidence="1">
        <name>Ca(2+)</name>
        <dbReference type="ChEBI" id="CHEBI:29108"/>
    </cofactor>
</comment>
<evidence type="ECO:0000256" key="10">
    <source>
        <dbReference type="PIRSR" id="PIRSR001024-3"/>
    </source>
</evidence>
<evidence type="ECO:0000256" key="14">
    <source>
        <dbReference type="SAM" id="SignalP"/>
    </source>
</evidence>
<feature type="binding site" evidence="12">
    <location>
        <position position="344"/>
    </location>
    <ligand>
        <name>substrate</name>
    </ligand>
</feature>
<dbReference type="PIRSF" id="PIRSF001024">
    <property type="entry name" value="Alph-amyl_fung"/>
    <property type="match status" value="1"/>
</dbReference>
<dbReference type="PANTHER" id="PTHR10357:SF212">
    <property type="entry name" value="ALPHA-AMYLASE"/>
    <property type="match status" value="1"/>
</dbReference>
<feature type="binding site" evidence="10">
    <location>
        <position position="212"/>
    </location>
    <ligand>
        <name>Ca(2+)</name>
        <dbReference type="ChEBI" id="CHEBI:29108"/>
        <label>1</label>
    </ligand>
</feature>